<comment type="caution">
    <text evidence="2">The sequence shown here is derived from an EMBL/GenBank/DDBJ whole genome shotgun (WGS) entry which is preliminary data.</text>
</comment>
<gene>
    <name evidence="2" type="ORF">FAZ19_14070</name>
</gene>
<evidence type="ECO:0000313" key="2">
    <source>
        <dbReference type="EMBL" id="TJY64327.1"/>
    </source>
</evidence>
<protein>
    <submittedName>
        <fullName evidence="2">ROK family protein</fullName>
    </submittedName>
</protein>
<proteinExistence type="inferred from homology"/>
<keyword evidence="3" id="KW-1185">Reference proteome</keyword>
<dbReference type="InterPro" id="IPR000600">
    <property type="entry name" value="ROK"/>
</dbReference>
<dbReference type="PANTHER" id="PTHR18964">
    <property type="entry name" value="ROK (REPRESSOR, ORF, KINASE) FAMILY"/>
    <property type="match status" value="1"/>
</dbReference>
<dbReference type="Proteomes" id="UP000309872">
    <property type="component" value="Unassembled WGS sequence"/>
</dbReference>
<dbReference type="SUPFAM" id="SSF53067">
    <property type="entry name" value="Actin-like ATPase domain"/>
    <property type="match status" value="1"/>
</dbReference>
<dbReference type="SUPFAM" id="SSF46785">
    <property type="entry name" value="Winged helix' DNA-binding domain"/>
    <property type="match status" value="1"/>
</dbReference>
<sequence>MSLELSILKSLYFTNPQSIADLSSDIGKSVPNITKTVNNLLEREVIIENGLAPSTGGRRPVQFSLNVKNLPYILAIAIDQYYTSIALVDFSNKAVKATETIAIDLKESISPTGEITKLIDDYLPFLNPTDILAVGITAPGFVDAHAGVNNSYPKNNELYNLRKIIEDHTHIPTYLENDSTAIAIAEQKLGSVKDVDHALVINLNWGVGLGMIIDNKLFKGHSGYAGEFSHIPLSNLNKLCSCGKKGCLEVEASLVAAVESATAKIESGEQSMLSQTFKNKGRITGDKLLDAAISGDQLAIEAINKIGYMLGKGVATLMHIINPEKIIISGRGAKAGRILSHQIQSAILEFSIHRLSKDTIIEISKLKNAQLLGSACIAVEHSKWKNLKSESSINLKQQTQ</sequence>
<organism evidence="2 3">
    <name type="scientific">Sphingobacterium alkalisoli</name>
    <dbReference type="NCBI Taxonomy" id="1874115"/>
    <lineage>
        <taxon>Bacteria</taxon>
        <taxon>Pseudomonadati</taxon>
        <taxon>Bacteroidota</taxon>
        <taxon>Sphingobacteriia</taxon>
        <taxon>Sphingobacteriales</taxon>
        <taxon>Sphingobacteriaceae</taxon>
        <taxon>Sphingobacterium</taxon>
    </lineage>
</organism>
<accession>A0A4U0GYM8</accession>
<dbReference type="OrthoDB" id="9810372at2"/>
<dbReference type="Pfam" id="PF00480">
    <property type="entry name" value="ROK"/>
    <property type="match status" value="1"/>
</dbReference>
<dbReference type="InterPro" id="IPR036390">
    <property type="entry name" value="WH_DNA-bd_sf"/>
</dbReference>
<evidence type="ECO:0000256" key="1">
    <source>
        <dbReference type="ARBA" id="ARBA00006479"/>
    </source>
</evidence>
<dbReference type="Gene3D" id="3.30.420.40">
    <property type="match status" value="2"/>
</dbReference>
<dbReference type="Gene3D" id="1.10.10.10">
    <property type="entry name" value="Winged helix-like DNA-binding domain superfamily/Winged helix DNA-binding domain"/>
    <property type="match status" value="1"/>
</dbReference>
<dbReference type="RefSeq" id="WP_136821387.1">
    <property type="nucleotide sequence ID" value="NZ_BMJX01000004.1"/>
</dbReference>
<name>A0A4U0GYM8_9SPHI</name>
<evidence type="ECO:0000313" key="3">
    <source>
        <dbReference type="Proteomes" id="UP000309872"/>
    </source>
</evidence>
<dbReference type="AlphaFoldDB" id="A0A4U0GYM8"/>
<dbReference type="InterPro" id="IPR036388">
    <property type="entry name" value="WH-like_DNA-bd_sf"/>
</dbReference>
<dbReference type="EMBL" id="SUKA01000004">
    <property type="protein sequence ID" value="TJY64327.1"/>
    <property type="molecule type" value="Genomic_DNA"/>
</dbReference>
<dbReference type="PANTHER" id="PTHR18964:SF149">
    <property type="entry name" value="BIFUNCTIONAL UDP-N-ACETYLGLUCOSAMINE 2-EPIMERASE_N-ACETYLMANNOSAMINE KINASE"/>
    <property type="match status" value="1"/>
</dbReference>
<reference evidence="2 3" key="1">
    <citation type="submission" date="2019-04" db="EMBL/GenBank/DDBJ databases">
        <title>Sphingobacterium olei sp. nov., isolated from oil-contaminated soil.</title>
        <authorList>
            <person name="Liu B."/>
        </authorList>
    </citation>
    <scope>NUCLEOTIDE SEQUENCE [LARGE SCALE GENOMIC DNA]</scope>
    <source>
        <strain evidence="2 3">Y3L14</strain>
    </source>
</reference>
<dbReference type="InterPro" id="IPR043129">
    <property type="entry name" value="ATPase_NBD"/>
</dbReference>
<comment type="similarity">
    <text evidence="1">Belongs to the ROK (NagC/XylR) family.</text>
</comment>